<dbReference type="EMBL" id="JACHNU010000001">
    <property type="protein sequence ID" value="MBB4660621.1"/>
    <property type="molecule type" value="Genomic_DNA"/>
</dbReference>
<dbReference type="CDD" id="cd03215">
    <property type="entry name" value="ABC_Carb_Monos_II"/>
    <property type="match status" value="1"/>
</dbReference>
<dbReference type="RefSeq" id="WP_183338102.1">
    <property type="nucleotide sequence ID" value="NZ_JACHNU010000001.1"/>
</dbReference>
<dbReference type="InterPro" id="IPR050107">
    <property type="entry name" value="ABC_carbohydrate_import_ATPase"/>
</dbReference>
<dbReference type="GO" id="GO:0016887">
    <property type="term" value="F:ATP hydrolysis activity"/>
    <property type="evidence" value="ECO:0007669"/>
    <property type="project" value="InterPro"/>
</dbReference>
<dbReference type="Proteomes" id="UP000585272">
    <property type="component" value="Unassembled WGS sequence"/>
</dbReference>
<evidence type="ECO:0000256" key="1">
    <source>
        <dbReference type="ARBA" id="ARBA00022448"/>
    </source>
</evidence>
<dbReference type="PANTHER" id="PTHR43790:SF9">
    <property type="entry name" value="GALACTOFURANOSE TRANSPORTER ATP-BINDING PROTEIN YTFR"/>
    <property type="match status" value="1"/>
</dbReference>
<dbReference type="InterPro" id="IPR003593">
    <property type="entry name" value="AAA+_ATPase"/>
</dbReference>
<dbReference type="PROSITE" id="PS50893">
    <property type="entry name" value="ABC_TRANSPORTER_2"/>
    <property type="match status" value="2"/>
</dbReference>
<feature type="domain" description="ABC transporter" evidence="5">
    <location>
        <begin position="277"/>
        <end position="517"/>
    </location>
</feature>
<dbReference type="GO" id="GO:0005524">
    <property type="term" value="F:ATP binding"/>
    <property type="evidence" value="ECO:0007669"/>
    <property type="project" value="UniProtKB-KW"/>
</dbReference>
<evidence type="ECO:0000313" key="7">
    <source>
        <dbReference type="Proteomes" id="UP000585272"/>
    </source>
</evidence>
<dbReference type="PROSITE" id="PS00211">
    <property type="entry name" value="ABC_TRANSPORTER_1"/>
    <property type="match status" value="1"/>
</dbReference>
<dbReference type="InterPro" id="IPR027417">
    <property type="entry name" value="P-loop_NTPase"/>
</dbReference>
<dbReference type="CDD" id="cd03216">
    <property type="entry name" value="ABC_Carb_Monos_I"/>
    <property type="match status" value="1"/>
</dbReference>
<keyword evidence="4 6" id="KW-0067">ATP-binding</keyword>
<organism evidence="6 7">
    <name type="scientific">Conexibacter arvalis</name>
    <dbReference type="NCBI Taxonomy" id="912552"/>
    <lineage>
        <taxon>Bacteria</taxon>
        <taxon>Bacillati</taxon>
        <taxon>Actinomycetota</taxon>
        <taxon>Thermoleophilia</taxon>
        <taxon>Solirubrobacterales</taxon>
        <taxon>Conexibacteraceae</taxon>
        <taxon>Conexibacter</taxon>
    </lineage>
</organism>
<dbReference type="SUPFAM" id="SSF52540">
    <property type="entry name" value="P-loop containing nucleoside triphosphate hydrolases"/>
    <property type="match status" value="2"/>
</dbReference>
<keyword evidence="2" id="KW-0677">Repeat</keyword>
<dbReference type="InterPro" id="IPR017871">
    <property type="entry name" value="ABC_transporter-like_CS"/>
</dbReference>
<dbReference type="Gene3D" id="3.40.50.300">
    <property type="entry name" value="P-loop containing nucleotide triphosphate hydrolases"/>
    <property type="match status" value="2"/>
</dbReference>
<feature type="domain" description="ABC transporter" evidence="5">
    <location>
        <begin position="18"/>
        <end position="260"/>
    </location>
</feature>
<evidence type="ECO:0000259" key="5">
    <source>
        <dbReference type="PROSITE" id="PS50893"/>
    </source>
</evidence>
<proteinExistence type="predicted"/>
<gene>
    <name evidence="6" type="ORF">BDZ31_000194</name>
</gene>
<reference evidence="6 7" key="1">
    <citation type="submission" date="2020-08" db="EMBL/GenBank/DDBJ databases">
        <title>Genomic Encyclopedia of Archaeal and Bacterial Type Strains, Phase II (KMG-II): from individual species to whole genera.</title>
        <authorList>
            <person name="Goeker M."/>
        </authorList>
    </citation>
    <scope>NUCLEOTIDE SEQUENCE [LARGE SCALE GENOMIC DNA]</scope>
    <source>
        <strain evidence="6 7">DSM 23288</strain>
    </source>
</reference>
<dbReference type="Pfam" id="PF00005">
    <property type="entry name" value="ABC_tran"/>
    <property type="match status" value="2"/>
</dbReference>
<keyword evidence="1" id="KW-0813">Transport</keyword>
<protein>
    <submittedName>
        <fullName evidence="6">Ribose transport system ATP-binding protein</fullName>
    </submittedName>
</protein>
<dbReference type="PANTHER" id="PTHR43790">
    <property type="entry name" value="CARBOHYDRATE TRANSPORT ATP-BINDING PROTEIN MG119-RELATED"/>
    <property type="match status" value="1"/>
</dbReference>
<sequence length="524" mass="55143">MSVSAEGAEQVGASTVGLRVDGLSKAFGGTRALHDASFAVERGQIHALVGGNGSGKSTLIKILAGVCRPDAGEVEVNGRRVAAAEVTPEWAHGAGLGFVHQDLGLFEDLTVAENLFSGLPYPRRGGRIDWAALYGAADRVLDELDVGVQASRTVADLRASTRTLIAVARALRGREDLHAGALILDEPTARLATAEVERLLEALRGYAARGQSIVYVSHRLDEVLAFASEVTVLRDGEVAARRSAASLTPRELARLVAGREVAAAPPARRAAAEEDGARPAVLEVRGLDCGVVAGCDLDVRAGEVVGLAGLVGAGRSTLLRALFGAERRERGTVRVGGRALRRGDTADAVGAGVGFVPEDRAGQGAFLELGVRENLLASQLPAYRRLWLRRGREDDATAAAIRDFGVRCPGPEAELSRLSGGNQQKIVIARWLTAGTRLLLLDEPTQGVDVGARADIYALIRAAAERGMAVLVASADADELLELCDRVVVLERGRIGAQATAGELSHEWLLSNVYGESLAEERNA</sequence>
<dbReference type="SMART" id="SM00382">
    <property type="entry name" value="AAA"/>
    <property type="match status" value="2"/>
</dbReference>
<name>A0A840I8M3_9ACTN</name>
<evidence type="ECO:0000256" key="3">
    <source>
        <dbReference type="ARBA" id="ARBA00022741"/>
    </source>
</evidence>
<dbReference type="AlphaFoldDB" id="A0A840I8M3"/>
<accession>A0A840I8M3</accession>
<evidence type="ECO:0000256" key="2">
    <source>
        <dbReference type="ARBA" id="ARBA00022737"/>
    </source>
</evidence>
<dbReference type="InterPro" id="IPR003439">
    <property type="entry name" value="ABC_transporter-like_ATP-bd"/>
</dbReference>
<evidence type="ECO:0000313" key="6">
    <source>
        <dbReference type="EMBL" id="MBB4660621.1"/>
    </source>
</evidence>
<keyword evidence="3" id="KW-0547">Nucleotide-binding</keyword>
<keyword evidence="7" id="KW-1185">Reference proteome</keyword>
<comment type="caution">
    <text evidence="6">The sequence shown here is derived from an EMBL/GenBank/DDBJ whole genome shotgun (WGS) entry which is preliminary data.</text>
</comment>
<evidence type="ECO:0000256" key="4">
    <source>
        <dbReference type="ARBA" id="ARBA00022840"/>
    </source>
</evidence>